<gene>
    <name evidence="2" type="ORF">SLEP1_g22795</name>
</gene>
<proteinExistence type="predicted"/>
<dbReference type="AlphaFoldDB" id="A0AAV5JDA7"/>
<comment type="caution">
    <text evidence="2">The sequence shown here is derived from an EMBL/GenBank/DDBJ whole genome shotgun (WGS) entry which is preliminary data.</text>
</comment>
<keyword evidence="3" id="KW-1185">Reference proteome</keyword>
<dbReference type="Proteomes" id="UP001054252">
    <property type="component" value="Unassembled WGS sequence"/>
</dbReference>
<reference evidence="2 3" key="1">
    <citation type="journal article" date="2021" name="Commun. Biol.">
        <title>The genome of Shorea leprosula (Dipterocarpaceae) highlights the ecological relevance of drought in aseasonal tropical rainforests.</title>
        <authorList>
            <person name="Ng K.K.S."/>
            <person name="Kobayashi M.J."/>
            <person name="Fawcett J.A."/>
            <person name="Hatakeyama M."/>
            <person name="Paape T."/>
            <person name="Ng C.H."/>
            <person name="Ang C.C."/>
            <person name="Tnah L.H."/>
            <person name="Lee C.T."/>
            <person name="Nishiyama T."/>
            <person name="Sese J."/>
            <person name="O'Brien M.J."/>
            <person name="Copetti D."/>
            <person name="Mohd Noor M.I."/>
            <person name="Ong R.C."/>
            <person name="Putra M."/>
            <person name="Sireger I.Z."/>
            <person name="Indrioko S."/>
            <person name="Kosugi Y."/>
            <person name="Izuno A."/>
            <person name="Isagi Y."/>
            <person name="Lee S.L."/>
            <person name="Shimizu K.K."/>
        </authorList>
    </citation>
    <scope>NUCLEOTIDE SEQUENCE [LARGE SCALE GENOMIC DNA]</scope>
    <source>
        <strain evidence="2">214</strain>
    </source>
</reference>
<evidence type="ECO:0000256" key="1">
    <source>
        <dbReference type="SAM" id="MobiDB-lite"/>
    </source>
</evidence>
<accession>A0AAV5JDA7</accession>
<sequence length="183" mass="19519">MSRHVSLGAEVKGIMAQSYNHGHRGCVASRGHAMQRHGVRAQGGSLKMQRDLPAEAAIPGPWREVVNGTRGSVRKQSGAPCPRHGCMHEQASVNAKIVARGRGRDMQGRARATNGVHIVCHARSGRSVDTREIHVAMVSTPLQQTGADQNFLEVVGHARIVPDRGLDGLLGQARPGLLLGPCT</sequence>
<dbReference type="EMBL" id="BPVZ01000034">
    <property type="protein sequence ID" value="GKV11547.1"/>
    <property type="molecule type" value="Genomic_DNA"/>
</dbReference>
<evidence type="ECO:0000313" key="2">
    <source>
        <dbReference type="EMBL" id="GKV11547.1"/>
    </source>
</evidence>
<protein>
    <submittedName>
        <fullName evidence="2">Uncharacterized protein</fullName>
    </submittedName>
</protein>
<evidence type="ECO:0000313" key="3">
    <source>
        <dbReference type="Proteomes" id="UP001054252"/>
    </source>
</evidence>
<organism evidence="2 3">
    <name type="scientific">Rubroshorea leprosula</name>
    <dbReference type="NCBI Taxonomy" id="152421"/>
    <lineage>
        <taxon>Eukaryota</taxon>
        <taxon>Viridiplantae</taxon>
        <taxon>Streptophyta</taxon>
        <taxon>Embryophyta</taxon>
        <taxon>Tracheophyta</taxon>
        <taxon>Spermatophyta</taxon>
        <taxon>Magnoliopsida</taxon>
        <taxon>eudicotyledons</taxon>
        <taxon>Gunneridae</taxon>
        <taxon>Pentapetalae</taxon>
        <taxon>rosids</taxon>
        <taxon>malvids</taxon>
        <taxon>Malvales</taxon>
        <taxon>Dipterocarpaceae</taxon>
        <taxon>Rubroshorea</taxon>
    </lineage>
</organism>
<feature type="region of interest" description="Disordered" evidence="1">
    <location>
        <begin position="59"/>
        <end position="83"/>
    </location>
</feature>
<name>A0AAV5JDA7_9ROSI</name>